<dbReference type="InterPro" id="IPR025874">
    <property type="entry name" value="DZR"/>
</dbReference>
<keyword evidence="3" id="KW-1185">Reference proteome</keyword>
<accession>A0A7X2S6Z7</accession>
<dbReference type="RefSeq" id="WP_155113073.1">
    <property type="nucleotide sequence ID" value="NZ_WMIB01000015.1"/>
</dbReference>
<comment type="caution">
    <text evidence="2">The sequence shown here is derived from an EMBL/GenBank/DDBJ whole genome shotgun (WGS) entry which is preliminary data.</text>
</comment>
<gene>
    <name evidence="2" type="ORF">GKZ89_14250</name>
</gene>
<dbReference type="OrthoDB" id="2922473at2"/>
<name>A0A7X2S6Z7_9BACI</name>
<dbReference type="Proteomes" id="UP000434639">
    <property type="component" value="Unassembled WGS sequence"/>
</dbReference>
<evidence type="ECO:0000259" key="1">
    <source>
        <dbReference type="Pfam" id="PF12773"/>
    </source>
</evidence>
<reference evidence="2 3" key="1">
    <citation type="journal article" date="2017" name="Int. J. Syst. Evol. Microbiol.">
        <title>Bacillus mangrovi sp. nov., isolated from a sediment sample from a mangrove forest.</title>
        <authorList>
            <person name="Gupta V."/>
            <person name="Singh P.K."/>
            <person name="Korpole S."/>
            <person name="Tanuku N.R.S."/>
            <person name="Pinnaka A.K."/>
        </authorList>
    </citation>
    <scope>NUCLEOTIDE SEQUENCE [LARGE SCALE GENOMIC DNA]</scope>
    <source>
        <strain evidence="2 3">KCTC 33872</strain>
    </source>
</reference>
<protein>
    <submittedName>
        <fullName evidence="2">Zinc ribbon domain-containing protein</fullName>
    </submittedName>
</protein>
<evidence type="ECO:0000313" key="2">
    <source>
        <dbReference type="EMBL" id="MTH54562.1"/>
    </source>
</evidence>
<proteinExistence type="predicted"/>
<organism evidence="2 3">
    <name type="scientific">Metabacillus mangrovi</name>
    <dbReference type="NCBI Taxonomy" id="1491830"/>
    <lineage>
        <taxon>Bacteria</taxon>
        <taxon>Bacillati</taxon>
        <taxon>Bacillota</taxon>
        <taxon>Bacilli</taxon>
        <taxon>Bacillales</taxon>
        <taxon>Bacillaceae</taxon>
        <taxon>Metabacillus</taxon>
    </lineage>
</organism>
<dbReference type="AlphaFoldDB" id="A0A7X2S6Z7"/>
<dbReference type="Pfam" id="PF12773">
    <property type="entry name" value="DZR"/>
    <property type="match status" value="1"/>
</dbReference>
<sequence length="163" mass="17966">MSDLQSTLGSGLNKIQGSLQQGKQKIQTAQEVSQYKKALYEAGTERGELLLKLGESVYQMVRNGELQHDEFKKYQQPIMVLDQKMFQAQQAIALLSAKSSEQHICSACGTAVTEQDKFCGSCGARVEIPEQQPAQEMKPCPSCEEMIPEEARFCTCCGIHTAG</sequence>
<feature type="domain" description="DZANK-type" evidence="1">
    <location>
        <begin position="105"/>
        <end position="158"/>
    </location>
</feature>
<dbReference type="EMBL" id="WMIB01000015">
    <property type="protein sequence ID" value="MTH54562.1"/>
    <property type="molecule type" value="Genomic_DNA"/>
</dbReference>
<evidence type="ECO:0000313" key="3">
    <source>
        <dbReference type="Proteomes" id="UP000434639"/>
    </source>
</evidence>